<keyword evidence="6 8" id="KW-0443">Lipid metabolism</keyword>
<evidence type="ECO:0000256" key="6">
    <source>
        <dbReference type="ARBA" id="ARBA00023098"/>
    </source>
</evidence>
<dbReference type="GeneID" id="56924794"/>
<proteinExistence type="inferred from homology"/>
<keyword evidence="1 8" id="KW-0444">Lipid biosynthesis</keyword>
<dbReference type="KEGG" id="ptl:AOT13_04855"/>
<dbReference type="NCBIfam" id="TIGR00556">
    <property type="entry name" value="pantethn_trn"/>
    <property type="match status" value="1"/>
</dbReference>
<feature type="binding site" evidence="8">
    <location>
        <position position="59"/>
    </location>
    <ligand>
        <name>Mg(2+)</name>
        <dbReference type="ChEBI" id="CHEBI:18420"/>
    </ligand>
</feature>
<comment type="cofactor">
    <cofactor evidence="8">
        <name>Mg(2+)</name>
        <dbReference type="ChEBI" id="CHEBI:18420"/>
    </cofactor>
</comment>
<evidence type="ECO:0000256" key="4">
    <source>
        <dbReference type="ARBA" id="ARBA00022832"/>
    </source>
</evidence>
<evidence type="ECO:0000256" key="2">
    <source>
        <dbReference type="ARBA" id="ARBA00022679"/>
    </source>
</evidence>
<keyword evidence="2 8" id="KW-0808">Transferase</keyword>
<evidence type="ECO:0000256" key="1">
    <source>
        <dbReference type="ARBA" id="ARBA00022516"/>
    </source>
</evidence>
<protein>
    <recommendedName>
        <fullName evidence="8">Holo-[acyl-carrier-protein] synthase</fullName>
        <shortName evidence="8">Holo-ACP synthase</shortName>
        <ecNumber evidence="8">2.7.8.7</ecNumber>
    </recommendedName>
    <alternativeName>
        <fullName evidence="8">4'-phosphopantetheinyl transferase AcpS</fullName>
    </alternativeName>
</protein>
<dbReference type="NCBIfam" id="TIGR00516">
    <property type="entry name" value="acpS"/>
    <property type="match status" value="1"/>
</dbReference>
<keyword evidence="4 8" id="KW-0276">Fatty acid metabolism</keyword>
<dbReference type="Pfam" id="PF01648">
    <property type="entry name" value="ACPS"/>
    <property type="match status" value="1"/>
</dbReference>
<dbReference type="GO" id="GO:0008897">
    <property type="term" value="F:holo-[acyl-carrier-protein] synthase activity"/>
    <property type="evidence" value="ECO:0007669"/>
    <property type="project" value="UniProtKB-UniRule"/>
</dbReference>
<dbReference type="SUPFAM" id="SSF56214">
    <property type="entry name" value="4'-phosphopantetheinyl transferase"/>
    <property type="match status" value="1"/>
</dbReference>
<dbReference type="InterPro" id="IPR008278">
    <property type="entry name" value="4-PPantetheinyl_Trfase_dom"/>
</dbReference>
<evidence type="ECO:0000256" key="8">
    <source>
        <dbReference type="HAMAP-Rule" id="MF_00101"/>
    </source>
</evidence>
<keyword evidence="3 8" id="KW-0479">Metal-binding</keyword>
<reference evidence="11" key="1">
    <citation type="journal article" date="2016" name="Genome Announc.">
        <title>Complete Genome Sequence of Geobacillus thermoglucosidasius NCIMB 11955, the Progenitor of a Bioethanol Production Strain.</title>
        <authorList>
            <person name="Sheng L."/>
            <person name="Zhang Y."/>
            <person name="Minton N.P."/>
        </authorList>
    </citation>
    <scope>NUCLEOTIDE SEQUENCE [LARGE SCALE GENOMIC DNA]</scope>
    <source>
        <strain evidence="11">NCIMB 11955</strain>
    </source>
</reference>
<keyword evidence="8" id="KW-0963">Cytoplasm</keyword>
<evidence type="ECO:0000256" key="5">
    <source>
        <dbReference type="ARBA" id="ARBA00022842"/>
    </source>
</evidence>
<comment type="subcellular location">
    <subcellularLocation>
        <location evidence="8">Cytoplasm</location>
    </subcellularLocation>
</comment>
<keyword evidence="7 8" id="KW-0275">Fatty acid biosynthesis</keyword>
<evidence type="ECO:0000259" key="9">
    <source>
        <dbReference type="Pfam" id="PF01648"/>
    </source>
</evidence>
<dbReference type="Gene3D" id="3.90.470.20">
    <property type="entry name" value="4'-phosphopantetheinyl transferase domain"/>
    <property type="match status" value="1"/>
</dbReference>
<name>A0AAN0YMP0_PARTM</name>
<sequence>MSLQIFGTGIDIISTSRISRFLNKHGDSLTNIFTKDEIQYCLHFKEPSQCFAARFAAKEAIIKSMGIGLHEVEALSDIEVIHNPIGVPIPKLHGAVEQLRKEKGIEYILLSISHCEGYAVAHAMAVSRNGEE</sequence>
<accession>A0AAN0YMP0</accession>
<keyword evidence="5 8" id="KW-0460">Magnesium</keyword>
<keyword evidence="11" id="KW-1185">Reference proteome</keyword>
<comment type="catalytic activity">
    <reaction evidence="8">
        <text>apo-[ACP] + CoA = holo-[ACP] + adenosine 3',5'-bisphosphate + H(+)</text>
        <dbReference type="Rhea" id="RHEA:12068"/>
        <dbReference type="Rhea" id="RHEA-COMP:9685"/>
        <dbReference type="Rhea" id="RHEA-COMP:9690"/>
        <dbReference type="ChEBI" id="CHEBI:15378"/>
        <dbReference type="ChEBI" id="CHEBI:29999"/>
        <dbReference type="ChEBI" id="CHEBI:57287"/>
        <dbReference type="ChEBI" id="CHEBI:58343"/>
        <dbReference type="ChEBI" id="CHEBI:64479"/>
        <dbReference type="EC" id="2.7.8.7"/>
    </reaction>
</comment>
<evidence type="ECO:0000256" key="7">
    <source>
        <dbReference type="ARBA" id="ARBA00023160"/>
    </source>
</evidence>
<dbReference type="RefSeq" id="WP_013877594.1">
    <property type="nucleotide sequence ID" value="NZ_CP012712.1"/>
</dbReference>
<dbReference type="InterPro" id="IPR004568">
    <property type="entry name" value="Ppantetheine-prot_Trfase_dom"/>
</dbReference>
<evidence type="ECO:0000313" key="11">
    <source>
        <dbReference type="Proteomes" id="UP000093052"/>
    </source>
</evidence>
<dbReference type="GO" id="GO:0005737">
    <property type="term" value="C:cytoplasm"/>
    <property type="evidence" value="ECO:0007669"/>
    <property type="project" value="UniProtKB-SubCell"/>
</dbReference>
<evidence type="ECO:0000256" key="3">
    <source>
        <dbReference type="ARBA" id="ARBA00022723"/>
    </source>
</evidence>
<dbReference type="EMBL" id="CP016622">
    <property type="protein sequence ID" value="ANZ29479.1"/>
    <property type="molecule type" value="Genomic_DNA"/>
</dbReference>
<dbReference type="HAMAP" id="MF_00101">
    <property type="entry name" value="AcpS"/>
    <property type="match status" value="1"/>
</dbReference>
<dbReference type="GO" id="GO:0006633">
    <property type="term" value="P:fatty acid biosynthetic process"/>
    <property type="evidence" value="ECO:0007669"/>
    <property type="project" value="UniProtKB-UniRule"/>
</dbReference>
<dbReference type="EC" id="2.7.8.7" evidence="8"/>
<feature type="domain" description="4'-phosphopantetheinyl transferase" evidence="9">
    <location>
        <begin position="8"/>
        <end position="120"/>
    </location>
</feature>
<dbReference type="Proteomes" id="UP000093052">
    <property type="component" value="Chromosome"/>
</dbReference>
<comment type="similarity">
    <text evidence="8">Belongs to the P-Pant transferase superfamily. AcpS family.</text>
</comment>
<dbReference type="GO" id="GO:0000287">
    <property type="term" value="F:magnesium ion binding"/>
    <property type="evidence" value="ECO:0007669"/>
    <property type="project" value="UniProtKB-UniRule"/>
</dbReference>
<dbReference type="AlphaFoldDB" id="A0AAN0YMP0"/>
<organism evidence="10 11">
    <name type="scientific">Parageobacillus thermoglucosidasius</name>
    <name type="common">Geobacillus thermoglucosidasius</name>
    <dbReference type="NCBI Taxonomy" id="1426"/>
    <lineage>
        <taxon>Bacteria</taxon>
        <taxon>Bacillati</taxon>
        <taxon>Bacillota</taxon>
        <taxon>Bacilli</taxon>
        <taxon>Bacillales</taxon>
        <taxon>Anoxybacillaceae</taxon>
        <taxon>Parageobacillus</taxon>
    </lineage>
</organism>
<dbReference type="InterPro" id="IPR037143">
    <property type="entry name" value="4-PPantetheinyl_Trfase_dom_sf"/>
</dbReference>
<gene>
    <name evidence="8" type="primary">acpS</name>
    <name evidence="10" type="ORF">BCV53_04865</name>
</gene>
<dbReference type="InterPro" id="IPR002582">
    <property type="entry name" value="ACPS"/>
</dbReference>
<evidence type="ECO:0000313" key="10">
    <source>
        <dbReference type="EMBL" id="ANZ29479.1"/>
    </source>
</evidence>
<feature type="binding site" evidence="8">
    <location>
        <position position="11"/>
    </location>
    <ligand>
        <name>Mg(2+)</name>
        <dbReference type="ChEBI" id="CHEBI:18420"/>
    </ligand>
</feature>
<comment type="function">
    <text evidence="8">Transfers the 4'-phosphopantetheine moiety from coenzyme A to a Ser of acyl-carrier-protein.</text>
</comment>